<keyword evidence="1" id="KW-0812">Transmembrane</keyword>
<evidence type="ECO:0000256" key="1">
    <source>
        <dbReference type="SAM" id="Phobius"/>
    </source>
</evidence>
<proteinExistence type="predicted"/>
<protein>
    <submittedName>
        <fullName evidence="2">Uncharacterized protein</fullName>
    </submittedName>
</protein>
<feature type="transmembrane region" description="Helical" evidence="1">
    <location>
        <begin position="6"/>
        <end position="29"/>
    </location>
</feature>
<reference evidence="2" key="1">
    <citation type="journal article" date="2015" name="Nature">
        <title>Complex archaea that bridge the gap between prokaryotes and eukaryotes.</title>
        <authorList>
            <person name="Spang A."/>
            <person name="Saw J.H."/>
            <person name="Jorgensen S.L."/>
            <person name="Zaremba-Niedzwiedzka K."/>
            <person name="Martijn J."/>
            <person name="Lind A.E."/>
            <person name="van Eijk R."/>
            <person name="Schleper C."/>
            <person name="Guy L."/>
            <person name="Ettema T.J."/>
        </authorList>
    </citation>
    <scope>NUCLEOTIDE SEQUENCE</scope>
</reference>
<comment type="caution">
    <text evidence="2">The sequence shown here is derived from an EMBL/GenBank/DDBJ whole genome shotgun (WGS) entry which is preliminary data.</text>
</comment>
<keyword evidence="1" id="KW-0472">Membrane</keyword>
<dbReference type="AlphaFoldDB" id="A0A0F9QIU5"/>
<gene>
    <name evidence="2" type="ORF">LCGC14_0768550</name>
</gene>
<dbReference type="EMBL" id="LAZR01001932">
    <property type="protein sequence ID" value="KKN36932.1"/>
    <property type="molecule type" value="Genomic_DNA"/>
</dbReference>
<sequence>MPLRVVILIVVAAVALPVGGMLLMLWGGYQLGLSAQLMSRQEELTEEAITLVNSVDEAVRCFLGDCPP</sequence>
<accession>A0A0F9QIU5</accession>
<organism evidence="2">
    <name type="scientific">marine sediment metagenome</name>
    <dbReference type="NCBI Taxonomy" id="412755"/>
    <lineage>
        <taxon>unclassified sequences</taxon>
        <taxon>metagenomes</taxon>
        <taxon>ecological metagenomes</taxon>
    </lineage>
</organism>
<evidence type="ECO:0000313" key="2">
    <source>
        <dbReference type="EMBL" id="KKN36932.1"/>
    </source>
</evidence>
<keyword evidence="1" id="KW-1133">Transmembrane helix</keyword>
<name>A0A0F9QIU5_9ZZZZ</name>